<comment type="function">
    <text evidence="10">Catalyzes the 1,3-allylic rearrangement of the homoallylic substrate isopentenyl (IPP) to its highly electrophilic allylic isomer, dimethylallyl diphosphate (DMAPP).</text>
</comment>
<dbReference type="SUPFAM" id="SSF55811">
    <property type="entry name" value="Nudix"/>
    <property type="match status" value="1"/>
</dbReference>
<evidence type="ECO:0000259" key="12">
    <source>
        <dbReference type="PROSITE" id="PS51462"/>
    </source>
</evidence>
<evidence type="ECO:0000256" key="2">
    <source>
        <dbReference type="ARBA" id="ARBA00007579"/>
    </source>
</evidence>
<reference evidence="15" key="1">
    <citation type="submission" date="2016-10" db="EMBL/GenBank/DDBJ databases">
        <authorList>
            <person name="Varghese N."/>
            <person name="Submissions S."/>
        </authorList>
    </citation>
    <scope>NUCLEOTIDE SEQUENCE [LARGE SCALE GENOMIC DNA]</scope>
    <source>
        <strain evidence="15">CPCC 202695</strain>
    </source>
</reference>
<dbReference type="Pfam" id="PF00293">
    <property type="entry name" value="NUDIX"/>
    <property type="match status" value="1"/>
</dbReference>
<dbReference type="PIRSF" id="PIRSF018427">
    <property type="entry name" value="Isopntndiph_ism"/>
    <property type="match status" value="1"/>
</dbReference>
<dbReference type="GO" id="GO:0005737">
    <property type="term" value="C:cytoplasm"/>
    <property type="evidence" value="ECO:0007669"/>
    <property type="project" value="UniProtKB-SubCell"/>
</dbReference>
<dbReference type="InterPro" id="IPR011876">
    <property type="entry name" value="IsopentenylPP_isomerase_typ1"/>
</dbReference>
<keyword evidence="7 10" id="KW-0464">Manganese</keyword>
<comment type="catalytic activity">
    <reaction evidence="10">
        <text>isopentenyl diphosphate = dimethylallyl diphosphate</text>
        <dbReference type="Rhea" id="RHEA:23284"/>
        <dbReference type="ChEBI" id="CHEBI:57623"/>
        <dbReference type="ChEBI" id="CHEBI:128769"/>
        <dbReference type="EC" id="5.3.3.2"/>
    </reaction>
</comment>
<accession>A0A1H1SFA8</accession>
<reference evidence="13" key="3">
    <citation type="submission" date="2022-06" db="EMBL/GenBank/DDBJ databases">
        <title>Genomic Encyclopedia of Type Strains, Phase III (KMG-III): the genomes of soil and plant-associated and newly described type strains.</title>
        <authorList>
            <person name="Whitman W."/>
        </authorList>
    </citation>
    <scope>NUCLEOTIDE SEQUENCE</scope>
    <source>
        <strain evidence="13">CPCC 202695</strain>
    </source>
</reference>
<dbReference type="GO" id="GO:0046872">
    <property type="term" value="F:metal ion binding"/>
    <property type="evidence" value="ECO:0007669"/>
    <property type="project" value="UniProtKB-KW"/>
</dbReference>
<comment type="subcellular location">
    <subcellularLocation>
        <location evidence="10">Cytoplasm</location>
    </subcellularLocation>
</comment>
<evidence type="ECO:0000313" key="14">
    <source>
        <dbReference type="EMBL" id="SDS46611.1"/>
    </source>
</evidence>
<evidence type="ECO:0000256" key="11">
    <source>
        <dbReference type="PIRSR" id="PIRSR018427-1"/>
    </source>
</evidence>
<dbReference type="PANTHER" id="PTHR10885">
    <property type="entry name" value="ISOPENTENYL-DIPHOSPHATE DELTA-ISOMERASE"/>
    <property type="match status" value="1"/>
</dbReference>
<dbReference type="Proteomes" id="UP000893823">
    <property type="component" value="Unassembled WGS sequence"/>
</dbReference>
<dbReference type="InterPro" id="IPR056375">
    <property type="entry name" value="Idi_bact"/>
</dbReference>
<keyword evidence="16" id="KW-1185">Reference proteome</keyword>
<evidence type="ECO:0000313" key="16">
    <source>
        <dbReference type="Proteomes" id="UP000893823"/>
    </source>
</evidence>
<dbReference type="GO" id="GO:0050992">
    <property type="term" value="P:dimethylallyl diphosphate biosynthetic process"/>
    <property type="evidence" value="ECO:0007669"/>
    <property type="project" value="UniProtKB-UniRule"/>
</dbReference>
<dbReference type="PROSITE" id="PS51462">
    <property type="entry name" value="NUDIX"/>
    <property type="match status" value="1"/>
</dbReference>
<feature type="domain" description="Nudix hydrolase" evidence="12">
    <location>
        <begin position="36"/>
        <end position="170"/>
    </location>
</feature>
<evidence type="ECO:0000256" key="8">
    <source>
        <dbReference type="ARBA" id="ARBA00023229"/>
    </source>
</evidence>
<dbReference type="RefSeq" id="WP_092670385.1">
    <property type="nucleotide sequence ID" value="NZ_BMDN01000006.1"/>
</dbReference>
<keyword evidence="6 10" id="KW-0460">Magnesium</keyword>
<keyword evidence="5 10" id="KW-0479">Metal-binding</keyword>
<dbReference type="GO" id="GO:0004452">
    <property type="term" value="F:isopentenyl-diphosphate delta-isomerase activity"/>
    <property type="evidence" value="ECO:0007669"/>
    <property type="project" value="UniProtKB-UniRule"/>
</dbReference>
<evidence type="ECO:0000256" key="4">
    <source>
        <dbReference type="ARBA" id="ARBA00022490"/>
    </source>
</evidence>
<feature type="active site" evidence="10 11">
    <location>
        <position position="122"/>
    </location>
</feature>
<dbReference type="InterPro" id="IPR000086">
    <property type="entry name" value="NUDIX_hydrolase_dom"/>
</dbReference>
<comment type="cofactor">
    <cofactor evidence="10">
        <name>Mn(2+)</name>
        <dbReference type="ChEBI" id="CHEBI:29035"/>
    </cofactor>
    <text evidence="10">Binds 1 Mn(2+) ion per subunit.</text>
</comment>
<evidence type="ECO:0000313" key="15">
    <source>
        <dbReference type="Proteomes" id="UP000199482"/>
    </source>
</evidence>
<evidence type="ECO:0000313" key="13">
    <source>
        <dbReference type="EMBL" id="MCP2369007.1"/>
    </source>
</evidence>
<comment type="similarity">
    <text evidence="2 10">Belongs to the IPP isomerase type 1 family.</text>
</comment>
<dbReference type="UniPathway" id="UPA00059">
    <property type="reaction ID" value="UER00104"/>
</dbReference>
<keyword evidence="8 10" id="KW-0414">Isoprene biosynthesis</keyword>
<organism evidence="14 15">
    <name type="scientific">Agromyces flavus</name>
    <dbReference type="NCBI Taxonomy" id="589382"/>
    <lineage>
        <taxon>Bacteria</taxon>
        <taxon>Bacillati</taxon>
        <taxon>Actinomycetota</taxon>
        <taxon>Actinomycetes</taxon>
        <taxon>Micrococcales</taxon>
        <taxon>Microbacteriaceae</taxon>
        <taxon>Agromyces</taxon>
    </lineage>
</organism>
<evidence type="ECO:0000256" key="6">
    <source>
        <dbReference type="ARBA" id="ARBA00022842"/>
    </source>
</evidence>
<dbReference type="EMBL" id="LT629755">
    <property type="protein sequence ID" value="SDS46611.1"/>
    <property type="molecule type" value="Genomic_DNA"/>
</dbReference>
<feature type="binding site" evidence="10">
    <location>
        <position position="31"/>
    </location>
    <ligand>
        <name>Mn(2+)</name>
        <dbReference type="ChEBI" id="CHEBI:29035"/>
    </ligand>
</feature>
<dbReference type="CDD" id="cd02885">
    <property type="entry name" value="NUDIX_IPP_Isomerase"/>
    <property type="match status" value="1"/>
</dbReference>
<feature type="binding site" evidence="10">
    <location>
        <position position="38"/>
    </location>
    <ligand>
        <name>Mn(2+)</name>
        <dbReference type="ChEBI" id="CHEBI:29035"/>
    </ligand>
</feature>
<dbReference type="NCBIfam" id="TIGR02150">
    <property type="entry name" value="IPP_isom_1"/>
    <property type="match status" value="1"/>
</dbReference>
<dbReference type="GO" id="GO:0008299">
    <property type="term" value="P:isoprenoid biosynthetic process"/>
    <property type="evidence" value="ECO:0007669"/>
    <property type="project" value="UniProtKB-UniRule"/>
</dbReference>
<sequence length="180" mass="19844">MQQTTETVEDEVVLLDESGAPIGRAPKSAAHGPDTALHLAFSCHVVNPIGEVLVTRRATTKQTWPGVWTNSFCGHPKPAEPLLHAVHRRADHELGLDLESVELALPLFRYRATDANGVVENEVCPVYVAVASGQPDPNPREVVEYRWVEPRALATAVEATPWAFSPWLVLQARELELFRA</sequence>
<evidence type="ECO:0000256" key="7">
    <source>
        <dbReference type="ARBA" id="ARBA00023211"/>
    </source>
</evidence>
<dbReference type="PANTHER" id="PTHR10885:SF0">
    <property type="entry name" value="ISOPENTENYL-DIPHOSPHATE DELTA-ISOMERASE"/>
    <property type="match status" value="1"/>
</dbReference>
<gene>
    <name evidence="10" type="primary">idi</name>
    <name evidence="13" type="ORF">BCL57_003186</name>
    <name evidence="14" type="ORF">SAMN04489721_1365</name>
</gene>
<feature type="binding site" evidence="10">
    <location>
        <position position="93"/>
    </location>
    <ligand>
        <name>Mg(2+)</name>
        <dbReference type="ChEBI" id="CHEBI:18420"/>
    </ligand>
</feature>
<dbReference type="AlphaFoldDB" id="A0A1H1SFA8"/>
<comment type="pathway">
    <text evidence="1 10">Isoprenoid biosynthesis; dimethylallyl diphosphate biosynthesis; dimethylallyl diphosphate from isopentenyl diphosphate: step 1/1.</text>
</comment>
<dbReference type="Proteomes" id="UP000199482">
    <property type="component" value="Chromosome I"/>
</dbReference>
<evidence type="ECO:0000256" key="1">
    <source>
        <dbReference type="ARBA" id="ARBA00004826"/>
    </source>
</evidence>
<protein>
    <recommendedName>
        <fullName evidence="3 10">Isopentenyl-diphosphate Delta-isomerase</fullName>
        <shortName evidence="10">IPP isomerase</shortName>
        <ecNumber evidence="3 10">5.3.3.2</ecNumber>
    </recommendedName>
    <alternativeName>
        <fullName evidence="10">IPP:DMAPP isomerase</fullName>
    </alternativeName>
    <alternativeName>
        <fullName evidence="10">Isopentenyl pyrophosphate isomerase</fullName>
    </alternativeName>
</protein>
<proteinExistence type="inferred from homology"/>
<feature type="binding site" evidence="10">
    <location>
        <position position="120"/>
    </location>
    <ligand>
        <name>Mn(2+)</name>
        <dbReference type="ChEBI" id="CHEBI:29035"/>
    </ligand>
</feature>
<dbReference type="Gene3D" id="3.90.79.10">
    <property type="entry name" value="Nucleoside Triphosphate Pyrophosphohydrolase"/>
    <property type="match status" value="1"/>
</dbReference>
<dbReference type="FunFam" id="3.90.79.10:FF:000009">
    <property type="entry name" value="Isopentenyl-diphosphate Delta-isomerase"/>
    <property type="match status" value="1"/>
</dbReference>
<dbReference type="EMBL" id="SODL02000006">
    <property type="protein sequence ID" value="MCP2369007.1"/>
    <property type="molecule type" value="Genomic_DNA"/>
</dbReference>
<feature type="binding site" evidence="10">
    <location>
        <position position="122"/>
    </location>
    <ligand>
        <name>Mn(2+)</name>
        <dbReference type="ChEBI" id="CHEBI:29035"/>
    </ligand>
</feature>
<evidence type="ECO:0000256" key="3">
    <source>
        <dbReference type="ARBA" id="ARBA00012057"/>
    </source>
</evidence>
<dbReference type="HAMAP" id="MF_00202">
    <property type="entry name" value="Idi"/>
    <property type="match status" value="1"/>
</dbReference>
<feature type="binding site" evidence="10">
    <location>
        <position position="75"/>
    </location>
    <ligand>
        <name>Mn(2+)</name>
        <dbReference type="ChEBI" id="CHEBI:29035"/>
    </ligand>
</feature>
<evidence type="ECO:0000256" key="9">
    <source>
        <dbReference type="ARBA" id="ARBA00023235"/>
    </source>
</evidence>
<evidence type="ECO:0000256" key="5">
    <source>
        <dbReference type="ARBA" id="ARBA00022723"/>
    </source>
</evidence>
<dbReference type="EC" id="5.3.3.2" evidence="3 10"/>
<evidence type="ECO:0000256" key="10">
    <source>
        <dbReference type="HAMAP-Rule" id="MF_00202"/>
    </source>
</evidence>
<keyword evidence="9 10" id="KW-0413">Isomerase</keyword>
<dbReference type="NCBIfam" id="NF002995">
    <property type="entry name" value="PRK03759.1"/>
    <property type="match status" value="1"/>
</dbReference>
<reference evidence="14" key="2">
    <citation type="submission" date="2016-10" db="EMBL/GenBank/DDBJ databases">
        <authorList>
            <person name="de Groot N.N."/>
        </authorList>
    </citation>
    <scope>NUCLEOTIDE SEQUENCE [LARGE SCALE GENOMIC DNA]</scope>
    <source>
        <strain evidence="14">CPCC 202695</strain>
    </source>
</reference>
<comment type="cofactor">
    <cofactor evidence="10">
        <name>Mg(2+)</name>
        <dbReference type="ChEBI" id="CHEBI:18420"/>
    </cofactor>
    <text evidence="10">Binds 1 Mg(2+) ion per subunit. The magnesium ion binds only when substrate is bound.</text>
</comment>
<name>A0A1H1SFA8_9MICO</name>
<dbReference type="InterPro" id="IPR015797">
    <property type="entry name" value="NUDIX_hydrolase-like_dom_sf"/>
</dbReference>
<feature type="active site" evidence="10 11">
    <location>
        <position position="73"/>
    </location>
</feature>
<dbReference type="STRING" id="589382.SAMN04489721_1365"/>
<keyword evidence="4 10" id="KW-0963">Cytoplasm</keyword>